<dbReference type="InterPro" id="IPR014284">
    <property type="entry name" value="RNA_pol_sigma-70_dom"/>
</dbReference>
<dbReference type="Pfam" id="PF08281">
    <property type="entry name" value="Sigma70_r4_2"/>
    <property type="match status" value="1"/>
</dbReference>
<evidence type="ECO:0000313" key="7">
    <source>
        <dbReference type="EMBL" id="NYE84752.1"/>
    </source>
</evidence>
<dbReference type="EMBL" id="JACBYR010000001">
    <property type="protein sequence ID" value="NYE84752.1"/>
    <property type="molecule type" value="Genomic_DNA"/>
</dbReference>
<proteinExistence type="inferred from homology"/>
<evidence type="ECO:0000313" key="8">
    <source>
        <dbReference type="Proteomes" id="UP000542125"/>
    </source>
</evidence>
<keyword evidence="3" id="KW-0731">Sigma factor</keyword>
<comment type="similarity">
    <text evidence="1">Belongs to the sigma-70 factor family. ECF subfamily.</text>
</comment>
<accession>A0A7Y9LNJ5</accession>
<keyword evidence="2" id="KW-0805">Transcription regulation</keyword>
<name>A0A7Y9LNJ5_9BURK</name>
<dbReference type="AlphaFoldDB" id="A0A7Y9LNJ5"/>
<dbReference type="SUPFAM" id="SSF88659">
    <property type="entry name" value="Sigma3 and sigma4 domains of RNA polymerase sigma factors"/>
    <property type="match status" value="1"/>
</dbReference>
<comment type="caution">
    <text evidence="7">The sequence shown here is derived from an EMBL/GenBank/DDBJ whole genome shotgun (WGS) entry which is preliminary data.</text>
</comment>
<dbReference type="GO" id="GO:0003677">
    <property type="term" value="F:DNA binding"/>
    <property type="evidence" value="ECO:0007669"/>
    <property type="project" value="InterPro"/>
</dbReference>
<protein>
    <submittedName>
        <fullName evidence="7">RNA polymerase sigma-70 factor (ECF subfamily)</fullName>
    </submittedName>
</protein>
<dbReference type="InterPro" id="IPR013324">
    <property type="entry name" value="RNA_pol_sigma_r3/r4-like"/>
</dbReference>
<dbReference type="Pfam" id="PF04542">
    <property type="entry name" value="Sigma70_r2"/>
    <property type="match status" value="1"/>
</dbReference>
<dbReference type="PANTHER" id="PTHR43133:SF63">
    <property type="entry name" value="RNA POLYMERASE SIGMA FACTOR FECI-RELATED"/>
    <property type="match status" value="1"/>
</dbReference>
<dbReference type="NCBIfam" id="TIGR02937">
    <property type="entry name" value="sigma70-ECF"/>
    <property type="match status" value="1"/>
</dbReference>
<evidence type="ECO:0000256" key="4">
    <source>
        <dbReference type="ARBA" id="ARBA00023163"/>
    </source>
</evidence>
<evidence type="ECO:0000259" key="5">
    <source>
        <dbReference type="Pfam" id="PF04542"/>
    </source>
</evidence>
<evidence type="ECO:0000256" key="2">
    <source>
        <dbReference type="ARBA" id="ARBA00023015"/>
    </source>
</evidence>
<evidence type="ECO:0000256" key="1">
    <source>
        <dbReference type="ARBA" id="ARBA00010641"/>
    </source>
</evidence>
<feature type="domain" description="RNA polymerase sigma factor 70 region 4 type 2" evidence="6">
    <location>
        <begin position="111"/>
        <end position="157"/>
    </location>
</feature>
<dbReference type="GO" id="GO:0006352">
    <property type="term" value="P:DNA-templated transcription initiation"/>
    <property type="evidence" value="ECO:0007669"/>
    <property type="project" value="InterPro"/>
</dbReference>
<dbReference type="PANTHER" id="PTHR43133">
    <property type="entry name" value="RNA POLYMERASE ECF-TYPE SIGMA FACTO"/>
    <property type="match status" value="1"/>
</dbReference>
<dbReference type="SUPFAM" id="SSF88946">
    <property type="entry name" value="Sigma2 domain of RNA polymerase sigma factors"/>
    <property type="match status" value="1"/>
</dbReference>
<gene>
    <name evidence="7" type="ORF">FHW18_004023</name>
</gene>
<dbReference type="GO" id="GO:0016987">
    <property type="term" value="F:sigma factor activity"/>
    <property type="evidence" value="ECO:0007669"/>
    <property type="project" value="UniProtKB-KW"/>
</dbReference>
<dbReference type="Gene3D" id="1.10.1740.10">
    <property type="match status" value="1"/>
</dbReference>
<organism evidence="7 8">
    <name type="scientific">Pigmentiphaga litoralis</name>
    <dbReference type="NCBI Taxonomy" id="516702"/>
    <lineage>
        <taxon>Bacteria</taxon>
        <taxon>Pseudomonadati</taxon>
        <taxon>Pseudomonadota</taxon>
        <taxon>Betaproteobacteria</taxon>
        <taxon>Burkholderiales</taxon>
        <taxon>Alcaligenaceae</taxon>
        <taxon>Pigmentiphaga</taxon>
    </lineage>
</organism>
<dbReference type="InterPro" id="IPR013325">
    <property type="entry name" value="RNA_pol_sigma_r2"/>
</dbReference>
<dbReference type="Gene3D" id="1.10.10.10">
    <property type="entry name" value="Winged helix-like DNA-binding domain superfamily/Winged helix DNA-binding domain"/>
    <property type="match status" value="1"/>
</dbReference>
<dbReference type="InterPro" id="IPR036388">
    <property type="entry name" value="WH-like_DNA-bd_sf"/>
</dbReference>
<dbReference type="InterPro" id="IPR013249">
    <property type="entry name" value="RNA_pol_sigma70_r4_t2"/>
</dbReference>
<reference evidence="7 8" key="1">
    <citation type="submission" date="2020-07" db="EMBL/GenBank/DDBJ databases">
        <title>Genomic Encyclopedia of Type Strains, Phase IV (KMG-V): Genome sequencing to study the core and pangenomes of soil and plant-associated prokaryotes.</title>
        <authorList>
            <person name="Whitman W."/>
        </authorList>
    </citation>
    <scope>NUCLEOTIDE SEQUENCE [LARGE SCALE GENOMIC DNA]</scope>
    <source>
        <strain evidence="7 8">SAS40</strain>
    </source>
</reference>
<keyword evidence="4" id="KW-0804">Transcription</keyword>
<dbReference type="InterPro" id="IPR007627">
    <property type="entry name" value="RNA_pol_sigma70_r2"/>
</dbReference>
<feature type="domain" description="RNA polymerase sigma-70 region 2" evidence="5">
    <location>
        <begin position="15"/>
        <end position="80"/>
    </location>
</feature>
<evidence type="ECO:0000259" key="6">
    <source>
        <dbReference type="Pfam" id="PF08281"/>
    </source>
</evidence>
<sequence>MAGAHALGHDQITTLYRHHHAWLCGWLHARLRSRQDADEIAQDTFVRIIEKRDALYVDEAKALLTTIAKGLLIDHFRRAALARAYVAALEAMPPAQAPSPEARALVLETLVAVDRLLRRLPAKVRQVFLMAQLDGLAYADIADQMGISVRTVQHYMTTAWRLCYDAA</sequence>
<keyword evidence="8" id="KW-1185">Reference proteome</keyword>
<dbReference type="InterPro" id="IPR039425">
    <property type="entry name" value="RNA_pol_sigma-70-like"/>
</dbReference>
<evidence type="ECO:0000256" key="3">
    <source>
        <dbReference type="ARBA" id="ARBA00023082"/>
    </source>
</evidence>
<dbReference type="Proteomes" id="UP000542125">
    <property type="component" value="Unassembled WGS sequence"/>
</dbReference>